<sequence length="118" mass="13428">MDHRRIAAQLDIEEHDVRVFSPKPKEKLLRRNLPRRAIEALLHGRHASLGGRTVAKRSRHLVKIASAYTWEELMAEPGVGTVTASEIRLWLEERGCSLRPSPDDALNWYRSTPTPNIG</sequence>
<organism evidence="1 2">
    <name type="scientific">Nitrobacter winogradskyi</name>
    <name type="common">Nitrobacter agilis</name>
    <dbReference type="NCBI Taxonomy" id="913"/>
    <lineage>
        <taxon>Bacteria</taxon>
        <taxon>Pseudomonadati</taxon>
        <taxon>Pseudomonadota</taxon>
        <taxon>Alphaproteobacteria</taxon>
        <taxon>Hyphomicrobiales</taxon>
        <taxon>Nitrobacteraceae</taxon>
        <taxon>Nitrobacter</taxon>
    </lineage>
</organism>
<comment type="caution">
    <text evidence="1">The sequence shown here is derived from an EMBL/GenBank/DDBJ whole genome shotgun (WGS) entry which is preliminary data.</text>
</comment>
<proteinExistence type="predicted"/>
<evidence type="ECO:0000313" key="2">
    <source>
        <dbReference type="Proteomes" id="UP000318825"/>
    </source>
</evidence>
<gene>
    <name evidence="1" type="ORF">NWI01_33800</name>
</gene>
<accession>A0A4Y3WG27</accession>
<name>A0A4Y3WG27_NITWI</name>
<evidence type="ECO:0000313" key="1">
    <source>
        <dbReference type="EMBL" id="GEC17488.1"/>
    </source>
</evidence>
<reference evidence="1 2" key="1">
    <citation type="submission" date="2019-06" db="EMBL/GenBank/DDBJ databases">
        <title>Whole genome shotgun sequence of Nitrobacter winogradskyi NBRC 14297.</title>
        <authorList>
            <person name="Hosoyama A."/>
            <person name="Uohara A."/>
            <person name="Ohji S."/>
            <person name="Ichikawa N."/>
        </authorList>
    </citation>
    <scope>NUCLEOTIDE SEQUENCE [LARGE SCALE GENOMIC DNA]</scope>
    <source>
        <strain evidence="1 2">NBRC 14297</strain>
    </source>
</reference>
<protein>
    <submittedName>
        <fullName evidence="1">Uncharacterized protein</fullName>
    </submittedName>
</protein>
<dbReference type="AlphaFoldDB" id="A0A4Y3WG27"/>
<dbReference type="RefSeq" id="WP_244613868.1">
    <property type="nucleotide sequence ID" value="NZ_BJNF01000112.1"/>
</dbReference>
<dbReference type="EMBL" id="BJNF01000112">
    <property type="protein sequence ID" value="GEC17488.1"/>
    <property type="molecule type" value="Genomic_DNA"/>
</dbReference>
<dbReference type="Proteomes" id="UP000318825">
    <property type="component" value="Unassembled WGS sequence"/>
</dbReference>